<feature type="domain" description="Protein kinase" evidence="22">
    <location>
        <begin position="102"/>
        <end position="361"/>
    </location>
</feature>
<keyword evidence="10" id="KW-0677">Repeat</keyword>
<evidence type="ECO:0000256" key="2">
    <source>
        <dbReference type="ARBA" id="ARBA00004245"/>
    </source>
</evidence>
<dbReference type="InterPro" id="IPR018247">
    <property type="entry name" value="EF_Hand_1_Ca_BS"/>
</dbReference>
<dbReference type="CDD" id="cd05117">
    <property type="entry name" value="STKc_CAMK"/>
    <property type="match status" value="1"/>
</dbReference>
<gene>
    <name evidence="24" type="primary">Contig16956.g18058</name>
    <name evidence="24" type="ORF">STYLEM_19860</name>
</gene>
<dbReference type="Gene3D" id="1.10.238.10">
    <property type="entry name" value="EF-hand"/>
    <property type="match status" value="2"/>
</dbReference>
<keyword evidence="8" id="KW-0808">Transferase</keyword>
<dbReference type="Gene3D" id="3.30.200.20">
    <property type="entry name" value="Phosphorylase Kinase, domain 1"/>
    <property type="match status" value="1"/>
</dbReference>
<dbReference type="GO" id="GO:0005509">
    <property type="term" value="F:calcium ion binding"/>
    <property type="evidence" value="ECO:0007669"/>
    <property type="project" value="InterPro"/>
</dbReference>
<dbReference type="Gene3D" id="1.10.510.10">
    <property type="entry name" value="Transferase(Phosphotransferase) domain 1"/>
    <property type="match status" value="1"/>
</dbReference>
<dbReference type="PROSITE" id="PS00018">
    <property type="entry name" value="EF_HAND_1"/>
    <property type="match status" value="1"/>
</dbReference>
<dbReference type="InterPro" id="IPR011009">
    <property type="entry name" value="Kinase-like_dom_sf"/>
</dbReference>
<dbReference type="OrthoDB" id="40902at2759"/>
<comment type="subcellular location">
    <subcellularLocation>
        <location evidence="2">Cytoplasm</location>
        <location evidence="2">Cytoskeleton</location>
    </subcellularLocation>
</comment>
<evidence type="ECO:0000259" key="23">
    <source>
        <dbReference type="PROSITE" id="PS50222"/>
    </source>
</evidence>
<evidence type="ECO:0000256" key="14">
    <source>
        <dbReference type="ARBA" id="ARBA00022840"/>
    </source>
</evidence>
<dbReference type="PROSITE" id="PS00108">
    <property type="entry name" value="PROTEIN_KINASE_ST"/>
    <property type="match status" value="1"/>
</dbReference>
<comment type="similarity">
    <text evidence="16">Belongs to the protein kinase superfamily. Ser/Thr protein kinase family. CDPK subfamily.</text>
</comment>
<evidence type="ECO:0000256" key="10">
    <source>
        <dbReference type="ARBA" id="ARBA00022737"/>
    </source>
</evidence>
<evidence type="ECO:0000256" key="4">
    <source>
        <dbReference type="ARBA" id="ARBA00011245"/>
    </source>
</evidence>
<evidence type="ECO:0000256" key="16">
    <source>
        <dbReference type="ARBA" id="ARBA00024334"/>
    </source>
</evidence>
<sequence length="544" mass="63135">MGDTEDANNIPKIKKKSFRGEYKDYTQIQRSGKLALEKENNDENKEEEEDNEFFKNEDDHIQMNQDRGLEQQKRQFVSQLSMPLETPDVVRRIVSENIKNIYKMGKLIGSGNFGTVRLACPKSNPYKSVAVKSIPREKIEEEIQMLEQELLILMEVDHPNIVKFYQVYRDKKYFHIVMELCDGEELFEHLTSIGKFSERDASIIIKQILSAIKHLHDKNIAHRDLKPENIIFMNSKGSNEINIKLIDFGLSKLLGIDNKIMMTKLGTPYYVSPEVLEGIYDKRCDLWAVGVIAYILLSGNPPFNGRNEVDVFNKIRCCDFEFPEKQWSYISDEAKDFISQLLHPQPDKRMSAEKGLQHKWLKSASDNVEICQDVLNRLQNFNHPKKLQQQLLLLLVNQMDENELKTSKKTFRAIDRDYSGLISPGELKNALSMSNKGELTDEDIENIIKRVDYDNNGEINYSEFLSCTIDEGNLSEHNLFELFKYLDVFSQGYLNKESFVKTFQRAGKNINEEMVVGMLQELNIDPLSKINFQDFCKIVRNISF</sequence>
<dbReference type="Pfam" id="PF13499">
    <property type="entry name" value="EF-hand_7"/>
    <property type="match status" value="1"/>
</dbReference>
<evidence type="ECO:0000256" key="3">
    <source>
        <dbReference type="ARBA" id="ARBA00005253"/>
    </source>
</evidence>
<dbReference type="InterPro" id="IPR008271">
    <property type="entry name" value="Ser/Thr_kinase_AS"/>
</dbReference>
<comment type="cofactor">
    <cofactor evidence="1">
        <name>Mg(2+)</name>
        <dbReference type="ChEBI" id="CHEBI:18420"/>
    </cofactor>
</comment>
<evidence type="ECO:0000313" key="24">
    <source>
        <dbReference type="EMBL" id="CDW90714.1"/>
    </source>
</evidence>
<evidence type="ECO:0000256" key="18">
    <source>
        <dbReference type="ARBA" id="ARBA00047899"/>
    </source>
</evidence>
<evidence type="ECO:0000256" key="17">
    <source>
        <dbReference type="ARBA" id="ARBA00025692"/>
    </source>
</evidence>
<dbReference type="InterPro" id="IPR000719">
    <property type="entry name" value="Prot_kinase_dom"/>
</dbReference>
<dbReference type="SMART" id="SM00054">
    <property type="entry name" value="EFh"/>
    <property type="match status" value="2"/>
</dbReference>
<reference evidence="24 25" key="1">
    <citation type="submission" date="2014-06" db="EMBL/GenBank/DDBJ databases">
        <authorList>
            <person name="Swart Estienne"/>
        </authorList>
    </citation>
    <scope>NUCLEOTIDE SEQUENCE [LARGE SCALE GENOMIC DNA]</scope>
    <source>
        <strain evidence="24 25">130c</strain>
    </source>
</reference>
<feature type="domain" description="EF-hand" evidence="23">
    <location>
        <begin position="439"/>
        <end position="474"/>
    </location>
</feature>
<keyword evidence="13" id="KW-0106">Calcium</keyword>
<evidence type="ECO:0000256" key="6">
    <source>
        <dbReference type="ARBA" id="ARBA00022490"/>
    </source>
</evidence>
<evidence type="ECO:0000313" key="25">
    <source>
        <dbReference type="Proteomes" id="UP000039865"/>
    </source>
</evidence>
<dbReference type="OMA" id="WNAGVIL"/>
<dbReference type="Proteomes" id="UP000039865">
    <property type="component" value="Unassembled WGS sequence"/>
</dbReference>
<dbReference type="InParanoid" id="A0A078B8I0"/>
<keyword evidence="9" id="KW-0479">Metal-binding</keyword>
<keyword evidence="12 24" id="KW-0418">Kinase</keyword>
<proteinExistence type="inferred from homology"/>
<dbReference type="FunFam" id="1.10.238.10:FF:000178">
    <property type="entry name" value="Calmodulin-2 A"/>
    <property type="match status" value="1"/>
</dbReference>
<comment type="function">
    <text evidence="17">Plays a fundamental role in microtubule organizing center structure and function. Component of the infraciliary lattice (ICL) and the ciliary basal bodies.</text>
</comment>
<dbReference type="InterPro" id="IPR002048">
    <property type="entry name" value="EF_hand_dom"/>
</dbReference>
<protein>
    <recommendedName>
        <fullName evidence="5">non-specific serine/threonine protein kinase</fullName>
        <ecNumber evidence="5">2.7.11.1</ecNumber>
    </recommendedName>
</protein>
<comment type="similarity">
    <text evidence="3">Belongs to the centrin family.</text>
</comment>
<organism evidence="24 25">
    <name type="scientific">Stylonychia lemnae</name>
    <name type="common">Ciliate</name>
    <dbReference type="NCBI Taxonomy" id="5949"/>
    <lineage>
        <taxon>Eukaryota</taxon>
        <taxon>Sar</taxon>
        <taxon>Alveolata</taxon>
        <taxon>Ciliophora</taxon>
        <taxon>Intramacronucleata</taxon>
        <taxon>Spirotrichea</taxon>
        <taxon>Stichotrichia</taxon>
        <taxon>Sporadotrichida</taxon>
        <taxon>Oxytrichidae</taxon>
        <taxon>Stylonychinae</taxon>
        <taxon>Stylonychia</taxon>
    </lineage>
</organism>
<dbReference type="Pfam" id="PF13833">
    <property type="entry name" value="EF-hand_8"/>
    <property type="match status" value="1"/>
</dbReference>
<dbReference type="PROSITE" id="PS00107">
    <property type="entry name" value="PROTEIN_KINASE_ATP"/>
    <property type="match status" value="1"/>
</dbReference>
<feature type="domain" description="EF-hand" evidence="23">
    <location>
        <begin position="402"/>
        <end position="437"/>
    </location>
</feature>
<evidence type="ECO:0000256" key="13">
    <source>
        <dbReference type="ARBA" id="ARBA00022837"/>
    </source>
</evidence>
<evidence type="ECO:0000256" key="21">
    <source>
        <dbReference type="SAM" id="MobiDB-lite"/>
    </source>
</evidence>
<evidence type="ECO:0000256" key="11">
    <source>
        <dbReference type="ARBA" id="ARBA00022741"/>
    </source>
</evidence>
<dbReference type="GO" id="GO:0005524">
    <property type="term" value="F:ATP binding"/>
    <property type="evidence" value="ECO:0007669"/>
    <property type="project" value="UniProtKB-UniRule"/>
</dbReference>
<dbReference type="GO" id="GO:0004674">
    <property type="term" value="F:protein serine/threonine kinase activity"/>
    <property type="evidence" value="ECO:0007669"/>
    <property type="project" value="UniProtKB-KW"/>
</dbReference>
<evidence type="ECO:0000256" key="12">
    <source>
        <dbReference type="ARBA" id="ARBA00022777"/>
    </source>
</evidence>
<dbReference type="GO" id="GO:0005856">
    <property type="term" value="C:cytoskeleton"/>
    <property type="evidence" value="ECO:0007669"/>
    <property type="project" value="UniProtKB-SubCell"/>
</dbReference>
<feature type="binding site" evidence="20">
    <location>
        <position position="132"/>
    </location>
    <ligand>
        <name>ATP</name>
        <dbReference type="ChEBI" id="CHEBI:30616"/>
    </ligand>
</feature>
<evidence type="ECO:0000256" key="1">
    <source>
        <dbReference type="ARBA" id="ARBA00001946"/>
    </source>
</evidence>
<evidence type="ECO:0000256" key="19">
    <source>
        <dbReference type="ARBA" id="ARBA00048679"/>
    </source>
</evidence>
<comment type="subunit">
    <text evidence="4">Monomer.</text>
</comment>
<dbReference type="PANTHER" id="PTHR24349">
    <property type="entry name" value="SERINE/THREONINE-PROTEIN KINASE"/>
    <property type="match status" value="1"/>
</dbReference>
<evidence type="ECO:0000259" key="22">
    <source>
        <dbReference type="PROSITE" id="PS50011"/>
    </source>
</evidence>
<keyword evidence="14 20" id="KW-0067">ATP-binding</keyword>
<name>A0A078B8I0_STYLE</name>
<evidence type="ECO:0000256" key="7">
    <source>
        <dbReference type="ARBA" id="ARBA00022527"/>
    </source>
</evidence>
<dbReference type="SUPFAM" id="SSF47473">
    <property type="entry name" value="EF-hand"/>
    <property type="match status" value="1"/>
</dbReference>
<dbReference type="InterPro" id="IPR011992">
    <property type="entry name" value="EF-hand-dom_pair"/>
</dbReference>
<dbReference type="EMBL" id="CCKQ01018729">
    <property type="protein sequence ID" value="CDW90714.1"/>
    <property type="molecule type" value="Genomic_DNA"/>
</dbReference>
<dbReference type="FunFam" id="3.30.200.20:FF:000315">
    <property type="entry name" value="Calcium-dependent protein kinase 3"/>
    <property type="match status" value="1"/>
</dbReference>
<evidence type="ECO:0000256" key="9">
    <source>
        <dbReference type="ARBA" id="ARBA00022723"/>
    </source>
</evidence>
<feature type="region of interest" description="Disordered" evidence="21">
    <location>
        <begin position="33"/>
        <end position="53"/>
    </location>
</feature>
<comment type="catalytic activity">
    <reaction evidence="18">
        <text>L-threonyl-[protein] + ATP = O-phospho-L-threonyl-[protein] + ADP + H(+)</text>
        <dbReference type="Rhea" id="RHEA:46608"/>
        <dbReference type="Rhea" id="RHEA-COMP:11060"/>
        <dbReference type="Rhea" id="RHEA-COMP:11605"/>
        <dbReference type="ChEBI" id="CHEBI:15378"/>
        <dbReference type="ChEBI" id="CHEBI:30013"/>
        <dbReference type="ChEBI" id="CHEBI:30616"/>
        <dbReference type="ChEBI" id="CHEBI:61977"/>
        <dbReference type="ChEBI" id="CHEBI:456216"/>
        <dbReference type="EC" id="2.7.11.1"/>
    </reaction>
</comment>
<dbReference type="FunFam" id="1.10.510.10:FF:000571">
    <property type="entry name" value="Maternal embryonic leucine zipper kinase"/>
    <property type="match status" value="1"/>
</dbReference>
<dbReference type="PROSITE" id="PS50222">
    <property type="entry name" value="EF_HAND_2"/>
    <property type="match status" value="2"/>
</dbReference>
<dbReference type="InterPro" id="IPR017441">
    <property type="entry name" value="Protein_kinase_ATP_BS"/>
</dbReference>
<dbReference type="EC" id="2.7.11.1" evidence="5"/>
<dbReference type="PROSITE" id="PS50011">
    <property type="entry name" value="PROTEIN_KINASE_DOM"/>
    <property type="match status" value="1"/>
</dbReference>
<keyword evidence="25" id="KW-1185">Reference proteome</keyword>
<keyword evidence="6" id="KW-0963">Cytoplasm</keyword>
<dbReference type="InterPro" id="IPR050205">
    <property type="entry name" value="CDPK_Ser/Thr_kinases"/>
</dbReference>
<keyword evidence="7" id="KW-0723">Serine/threonine-protein kinase</keyword>
<keyword evidence="15" id="KW-0206">Cytoskeleton</keyword>
<comment type="catalytic activity">
    <reaction evidence="19">
        <text>L-seryl-[protein] + ATP = O-phospho-L-seryl-[protein] + ADP + H(+)</text>
        <dbReference type="Rhea" id="RHEA:17989"/>
        <dbReference type="Rhea" id="RHEA-COMP:9863"/>
        <dbReference type="Rhea" id="RHEA-COMP:11604"/>
        <dbReference type="ChEBI" id="CHEBI:15378"/>
        <dbReference type="ChEBI" id="CHEBI:29999"/>
        <dbReference type="ChEBI" id="CHEBI:30616"/>
        <dbReference type="ChEBI" id="CHEBI:83421"/>
        <dbReference type="ChEBI" id="CHEBI:456216"/>
        <dbReference type="EC" id="2.7.11.1"/>
    </reaction>
</comment>
<evidence type="ECO:0000256" key="8">
    <source>
        <dbReference type="ARBA" id="ARBA00022679"/>
    </source>
</evidence>
<evidence type="ECO:0000256" key="20">
    <source>
        <dbReference type="PROSITE-ProRule" id="PRU10141"/>
    </source>
</evidence>
<dbReference type="SUPFAM" id="SSF56112">
    <property type="entry name" value="Protein kinase-like (PK-like)"/>
    <property type="match status" value="1"/>
</dbReference>
<accession>A0A078B8I0</accession>
<evidence type="ECO:0000256" key="5">
    <source>
        <dbReference type="ARBA" id="ARBA00012513"/>
    </source>
</evidence>
<dbReference type="CDD" id="cd00051">
    <property type="entry name" value="EFh"/>
    <property type="match status" value="1"/>
</dbReference>
<dbReference type="SMART" id="SM00220">
    <property type="entry name" value="S_TKc"/>
    <property type="match status" value="1"/>
</dbReference>
<evidence type="ECO:0000256" key="15">
    <source>
        <dbReference type="ARBA" id="ARBA00023212"/>
    </source>
</evidence>
<keyword evidence="11 20" id="KW-0547">Nucleotide-binding</keyword>
<dbReference type="AlphaFoldDB" id="A0A078B8I0"/>
<dbReference type="Pfam" id="PF00069">
    <property type="entry name" value="Pkinase"/>
    <property type="match status" value="1"/>
</dbReference>